<dbReference type="GO" id="GO:0016787">
    <property type="term" value="F:hydrolase activity"/>
    <property type="evidence" value="ECO:0007669"/>
    <property type="project" value="UniProtKB-KW"/>
</dbReference>
<dbReference type="GO" id="GO:0004540">
    <property type="term" value="F:RNA nuclease activity"/>
    <property type="evidence" value="ECO:0007669"/>
    <property type="project" value="InterPro"/>
</dbReference>
<dbReference type="InterPro" id="IPR051813">
    <property type="entry name" value="HepT_RNase_toxin"/>
</dbReference>
<name>A0A1G2CMG9_9BACT</name>
<evidence type="ECO:0000256" key="2">
    <source>
        <dbReference type="ARBA" id="ARBA00022649"/>
    </source>
</evidence>
<sequence length="100" mass="11632">MKDAARKTSLFLKGYKMRKFLMDGKTQSAVIMQLIVIGELAKKVPDRAKKKINLPWRLIAGFRDLAVHQYFELDLPKVWDTATKDVPVLEKKLAQYLKRK</sequence>
<keyword evidence="5" id="KW-0378">Hydrolase</keyword>
<dbReference type="PANTHER" id="PTHR34139:SF1">
    <property type="entry name" value="RNASE MJ1380-RELATED"/>
    <property type="match status" value="1"/>
</dbReference>
<keyword evidence="1" id="KW-0597">Phosphoprotein</keyword>
<dbReference type="EMBL" id="MHLB01000007">
    <property type="protein sequence ID" value="OGZ02604.1"/>
    <property type="molecule type" value="Genomic_DNA"/>
</dbReference>
<protein>
    <recommendedName>
        <fullName evidence="8">DUF86 domain-containing protein</fullName>
    </recommendedName>
</protein>
<accession>A0A1G2CMG9</accession>
<dbReference type="InterPro" id="IPR008201">
    <property type="entry name" value="HepT-like"/>
</dbReference>
<evidence type="ECO:0000313" key="6">
    <source>
        <dbReference type="EMBL" id="OGZ02604.1"/>
    </source>
</evidence>
<evidence type="ECO:0000256" key="3">
    <source>
        <dbReference type="ARBA" id="ARBA00022722"/>
    </source>
</evidence>
<evidence type="ECO:0000256" key="1">
    <source>
        <dbReference type="ARBA" id="ARBA00022553"/>
    </source>
</evidence>
<organism evidence="6 7">
    <name type="scientific">Candidatus Liptonbacteria bacterium RIFCSPLOWO2_01_FULL_53_13</name>
    <dbReference type="NCBI Taxonomy" id="1798651"/>
    <lineage>
        <taxon>Bacteria</taxon>
        <taxon>Candidatus Liptoniibacteriota</taxon>
    </lineage>
</organism>
<evidence type="ECO:0000256" key="4">
    <source>
        <dbReference type="ARBA" id="ARBA00022741"/>
    </source>
</evidence>
<dbReference type="AlphaFoldDB" id="A0A1G2CMG9"/>
<comment type="caution">
    <text evidence="6">The sequence shown here is derived from an EMBL/GenBank/DDBJ whole genome shotgun (WGS) entry which is preliminary data.</text>
</comment>
<reference evidence="6 7" key="1">
    <citation type="journal article" date="2016" name="Nat. Commun.">
        <title>Thousands of microbial genomes shed light on interconnected biogeochemical processes in an aquifer system.</title>
        <authorList>
            <person name="Anantharaman K."/>
            <person name="Brown C.T."/>
            <person name="Hug L.A."/>
            <person name="Sharon I."/>
            <person name="Castelle C.J."/>
            <person name="Probst A.J."/>
            <person name="Thomas B.C."/>
            <person name="Singh A."/>
            <person name="Wilkins M.J."/>
            <person name="Karaoz U."/>
            <person name="Brodie E.L."/>
            <person name="Williams K.H."/>
            <person name="Hubbard S.S."/>
            <person name="Banfield J.F."/>
        </authorList>
    </citation>
    <scope>NUCLEOTIDE SEQUENCE [LARGE SCALE GENOMIC DNA]</scope>
</reference>
<dbReference type="Pfam" id="PF01934">
    <property type="entry name" value="HepT-like"/>
    <property type="match status" value="1"/>
</dbReference>
<dbReference type="GO" id="GO:0000166">
    <property type="term" value="F:nucleotide binding"/>
    <property type="evidence" value="ECO:0007669"/>
    <property type="project" value="UniProtKB-KW"/>
</dbReference>
<evidence type="ECO:0008006" key="8">
    <source>
        <dbReference type="Google" id="ProtNLM"/>
    </source>
</evidence>
<evidence type="ECO:0000256" key="5">
    <source>
        <dbReference type="ARBA" id="ARBA00022801"/>
    </source>
</evidence>
<dbReference type="PANTHER" id="PTHR34139">
    <property type="entry name" value="UPF0331 PROTEIN MJ0127"/>
    <property type="match status" value="1"/>
</dbReference>
<keyword evidence="4" id="KW-0547">Nucleotide-binding</keyword>
<keyword evidence="2" id="KW-1277">Toxin-antitoxin system</keyword>
<dbReference type="GO" id="GO:0110001">
    <property type="term" value="C:toxin-antitoxin complex"/>
    <property type="evidence" value="ECO:0007669"/>
    <property type="project" value="InterPro"/>
</dbReference>
<evidence type="ECO:0000313" key="7">
    <source>
        <dbReference type="Proteomes" id="UP000178348"/>
    </source>
</evidence>
<proteinExistence type="predicted"/>
<gene>
    <name evidence="6" type="ORF">A2946_01570</name>
</gene>
<dbReference type="Proteomes" id="UP000178348">
    <property type="component" value="Unassembled WGS sequence"/>
</dbReference>
<keyword evidence="3" id="KW-0540">Nuclease</keyword>